<name>A0ABT2MB04_9MYCO</name>
<dbReference type="EMBL" id="JAODWD010000003">
    <property type="protein sequence ID" value="MCT7659444.1"/>
    <property type="molecule type" value="Genomic_DNA"/>
</dbReference>
<evidence type="ECO:0000256" key="2">
    <source>
        <dbReference type="SAM" id="SignalP"/>
    </source>
</evidence>
<organism evidence="3 4">
    <name type="scientific">Mycobacterium deserti</name>
    <dbReference type="NCBI Taxonomy" id="2978347"/>
    <lineage>
        <taxon>Bacteria</taxon>
        <taxon>Bacillati</taxon>
        <taxon>Actinomycetota</taxon>
        <taxon>Actinomycetes</taxon>
        <taxon>Mycobacteriales</taxon>
        <taxon>Mycobacteriaceae</taxon>
        <taxon>Mycobacterium</taxon>
    </lineage>
</organism>
<evidence type="ECO:0000313" key="3">
    <source>
        <dbReference type="EMBL" id="MCT7659444.1"/>
    </source>
</evidence>
<feature type="region of interest" description="Disordered" evidence="1">
    <location>
        <begin position="116"/>
        <end position="162"/>
    </location>
</feature>
<gene>
    <name evidence="3" type="ORF">N4S67_13530</name>
</gene>
<evidence type="ECO:0000313" key="4">
    <source>
        <dbReference type="Proteomes" id="UP001206639"/>
    </source>
</evidence>
<dbReference type="Proteomes" id="UP001206639">
    <property type="component" value="Unassembled WGS sequence"/>
</dbReference>
<feature type="compositionally biased region" description="Low complexity" evidence="1">
    <location>
        <begin position="116"/>
        <end position="133"/>
    </location>
</feature>
<dbReference type="RefSeq" id="WP_260993485.1">
    <property type="nucleotide sequence ID" value="NZ_JAODWD010000003.1"/>
</dbReference>
<evidence type="ECO:0008006" key="5">
    <source>
        <dbReference type="Google" id="ProtNLM"/>
    </source>
</evidence>
<protein>
    <recommendedName>
        <fullName evidence="5">Secreted protein</fullName>
    </recommendedName>
</protein>
<feature type="chain" id="PRO_5046193889" description="Secreted protein" evidence="2">
    <location>
        <begin position="32"/>
        <end position="191"/>
    </location>
</feature>
<reference evidence="4" key="1">
    <citation type="submission" date="2023-07" db="EMBL/GenBank/DDBJ databases">
        <authorList>
            <person name="Deng Y."/>
            <person name="Zhang Y.-Q."/>
        </authorList>
    </citation>
    <scope>NUCLEOTIDE SEQUENCE [LARGE SCALE GENOMIC DNA]</scope>
    <source>
        <strain evidence="4">CPCC 205710</strain>
    </source>
</reference>
<sequence length="191" mass="19826">MISRKDLSFLACSATAIAAVASLAAPVPAYGDPLPYGPDTCIQGFVWREAYPGDTVCVTPSVRSLTAQDNANAASNVQPGGGAHGPNTCKQGFVWREAFGGDTVCVRPGVRSQAKADNAAAASRKLANQLAAPRPEDPPVEPPPPPPNLSDGGDPCRIEGACTNPGNPTHHHCFLEDQVNSTRLNDLCGNV</sequence>
<evidence type="ECO:0000256" key="1">
    <source>
        <dbReference type="SAM" id="MobiDB-lite"/>
    </source>
</evidence>
<keyword evidence="4" id="KW-1185">Reference proteome</keyword>
<comment type="caution">
    <text evidence="3">The sequence shown here is derived from an EMBL/GenBank/DDBJ whole genome shotgun (WGS) entry which is preliminary data.</text>
</comment>
<proteinExistence type="predicted"/>
<feature type="signal peptide" evidence="2">
    <location>
        <begin position="1"/>
        <end position="31"/>
    </location>
</feature>
<keyword evidence="2" id="KW-0732">Signal</keyword>
<accession>A0ABT2MB04</accession>